<dbReference type="Pfam" id="PF12833">
    <property type="entry name" value="HTH_18"/>
    <property type="match status" value="1"/>
</dbReference>
<keyword evidence="5" id="KW-0010">Activator</keyword>
<dbReference type="Gene3D" id="1.10.10.60">
    <property type="entry name" value="Homeodomain-like"/>
    <property type="match status" value="2"/>
</dbReference>
<evidence type="ECO:0000313" key="9">
    <source>
        <dbReference type="EMBL" id="MDV0446000.1"/>
    </source>
</evidence>
<evidence type="ECO:0000256" key="1">
    <source>
        <dbReference type="ARBA" id="ARBA00001947"/>
    </source>
</evidence>
<dbReference type="RefSeq" id="WP_318786438.1">
    <property type="nucleotide sequence ID" value="NZ_JAWDKC010000029.1"/>
</dbReference>
<dbReference type="SMART" id="SM00478">
    <property type="entry name" value="ENDO3c"/>
    <property type="match status" value="1"/>
</dbReference>
<name>A0ABU3VRQ1_9EURY</name>
<keyword evidence="10" id="KW-1185">Reference proteome</keyword>
<protein>
    <submittedName>
        <fullName evidence="9">Bifunctional transcriptional activator/DNA repair enzyme AlkA</fullName>
    </submittedName>
</protein>
<dbReference type="SUPFAM" id="SSF46689">
    <property type="entry name" value="Homeodomain-like"/>
    <property type="match status" value="2"/>
</dbReference>
<dbReference type="Proteomes" id="UP001272052">
    <property type="component" value="Unassembled WGS sequence"/>
</dbReference>
<dbReference type="InterPro" id="IPR004026">
    <property type="entry name" value="Ada_DNA_repair_Zn-bd"/>
</dbReference>
<accession>A0ABU3VRQ1</accession>
<dbReference type="Gene3D" id="1.10.1670.10">
    <property type="entry name" value="Helix-hairpin-Helix base-excision DNA repair enzymes (C-terminal)"/>
    <property type="match status" value="1"/>
</dbReference>
<evidence type="ECO:0000256" key="2">
    <source>
        <dbReference type="ARBA" id="ARBA00022603"/>
    </source>
</evidence>
<dbReference type="InterPro" id="IPR009057">
    <property type="entry name" value="Homeodomain-like_sf"/>
</dbReference>
<keyword evidence="6" id="KW-0804">Transcription</keyword>
<keyword evidence="7" id="KW-0234">DNA repair</keyword>
<dbReference type="InterPro" id="IPR023170">
    <property type="entry name" value="HhH_base_excis_C"/>
</dbReference>
<keyword evidence="3" id="KW-0227">DNA damage</keyword>
<dbReference type="EMBL" id="JAWDKC010000029">
    <property type="protein sequence ID" value="MDV0446000.1"/>
    <property type="molecule type" value="Genomic_DNA"/>
</dbReference>
<evidence type="ECO:0000256" key="4">
    <source>
        <dbReference type="ARBA" id="ARBA00023015"/>
    </source>
</evidence>
<dbReference type="InterPro" id="IPR003265">
    <property type="entry name" value="HhH-GPD_domain"/>
</dbReference>
<sequence>MTEENSRELYAAFKSKDSRFDGRFFVGVSSTGIYCRPVCRAKMPKAENCTYYKTAAEAEYAGFRPCLSCRPELAPGTMITPTDATADLAHRAARLLERECGSGQKVEELAARLGCTGRHLRRAFTAEYNVPPVQYLQTCRLLLSKNLLMQTDLPVHKIAKASGFRDLRHFNVLFKKQYHLTPTMIRRQKSEKEKQSETVTLALGYRPPYQWQQILDFLEARAISGVEIVRNDEYLRTVHITAEEQHLYGWVRVGNRPDKNVLTVTISETLLPALPDILFRIRHLFDLYCDPDAVYETLSEMNDIKSDLCVLGTRLPGCFDPYETAVRAVLGQQITVKAARTLAGRLAETYGTPIQTGIEGLTHTFPQPENILDLSDSITENLGLLGIISARSKTILMLSQAFVNGSIDFEFCIQPEIEMKKLLKITGIGPWTAKYIAMRTMGWPDVFLETDAGIKKALAPRTEKEMAEMALAWKPWRSYATINLWNSLE</sequence>
<dbReference type="Gene3D" id="1.10.340.30">
    <property type="entry name" value="Hypothetical protein, domain 2"/>
    <property type="match status" value="1"/>
</dbReference>
<dbReference type="SMART" id="SM00342">
    <property type="entry name" value="HTH_ARAC"/>
    <property type="match status" value="1"/>
</dbReference>
<dbReference type="PROSITE" id="PS01124">
    <property type="entry name" value="HTH_ARAC_FAMILY_2"/>
    <property type="match status" value="1"/>
</dbReference>
<dbReference type="InterPro" id="IPR010316">
    <property type="entry name" value="AlkA_N"/>
</dbReference>
<proteinExistence type="predicted"/>
<keyword evidence="2" id="KW-0808">Transferase</keyword>
<evidence type="ECO:0000259" key="8">
    <source>
        <dbReference type="PROSITE" id="PS01124"/>
    </source>
</evidence>
<comment type="cofactor">
    <cofactor evidence="1">
        <name>Zn(2+)</name>
        <dbReference type="ChEBI" id="CHEBI:29105"/>
    </cofactor>
</comment>
<dbReference type="SMART" id="SM01009">
    <property type="entry name" value="AlkA_N"/>
    <property type="match status" value="1"/>
</dbReference>
<dbReference type="InterPro" id="IPR018060">
    <property type="entry name" value="HTH_AraC"/>
</dbReference>
<dbReference type="PANTHER" id="PTHR43003:SF13">
    <property type="entry name" value="DNA-3-METHYLADENINE GLYCOSYLASE 2"/>
    <property type="match status" value="1"/>
</dbReference>
<dbReference type="Pfam" id="PF02805">
    <property type="entry name" value="Ada_Zn_binding"/>
    <property type="match status" value="1"/>
</dbReference>
<dbReference type="Pfam" id="PF00730">
    <property type="entry name" value="HhH-GPD"/>
    <property type="match status" value="1"/>
</dbReference>
<dbReference type="SUPFAM" id="SSF48150">
    <property type="entry name" value="DNA-glycosylase"/>
    <property type="match status" value="1"/>
</dbReference>
<dbReference type="PANTHER" id="PTHR43003">
    <property type="entry name" value="DNA-3-METHYLADENINE GLYCOSYLASE"/>
    <property type="match status" value="1"/>
</dbReference>
<organism evidence="9 10">
    <name type="scientific">Methanimicrococcus hacksteinii</name>
    <dbReference type="NCBI Taxonomy" id="3028293"/>
    <lineage>
        <taxon>Archaea</taxon>
        <taxon>Methanobacteriati</taxon>
        <taxon>Methanobacteriota</taxon>
        <taxon>Stenosarchaea group</taxon>
        <taxon>Methanomicrobia</taxon>
        <taxon>Methanosarcinales</taxon>
        <taxon>Methanosarcinaceae</taxon>
        <taxon>Methanimicrococcus</taxon>
    </lineage>
</organism>
<keyword evidence="2" id="KW-0489">Methyltransferase</keyword>
<evidence type="ECO:0000256" key="5">
    <source>
        <dbReference type="ARBA" id="ARBA00023159"/>
    </source>
</evidence>
<dbReference type="Pfam" id="PF06029">
    <property type="entry name" value="AlkA_N"/>
    <property type="match status" value="1"/>
</dbReference>
<evidence type="ECO:0000256" key="7">
    <source>
        <dbReference type="ARBA" id="ARBA00023204"/>
    </source>
</evidence>
<gene>
    <name evidence="9" type="primary">alkA</name>
    <name evidence="9" type="ORF">MmiAt1_16060</name>
</gene>
<evidence type="ECO:0000256" key="6">
    <source>
        <dbReference type="ARBA" id="ARBA00023163"/>
    </source>
</evidence>
<dbReference type="CDD" id="cd00056">
    <property type="entry name" value="ENDO3c"/>
    <property type="match status" value="1"/>
</dbReference>
<comment type="caution">
    <text evidence="9">The sequence shown here is derived from an EMBL/GenBank/DDBJ whole genome shotgun (WGS) entry which is preliminary data.</text>
</comment>
<dbReference type="InterPro" id="IPR011257">
    <property type="entry name" value="DNA_glycosylase"/>
</dbReference>
<dbReference type="SUPFAM" id="SSF57884">
    <property type="entry name" value="Ada DNA repair protein, N-terminal domain (N-Ada 10)"/>
    <property type="match status" value="1"/>
</dbReference>
<dbReference type="Gene3D" id="3.40.10.10">
    <property type="entry name" value="DNA Methylphosphotriester Repair Domain"/>
    <property type="match status" value="1"/>
</dbReference>
<dbReference type="InterPro" id="IPR035451">
    <property type="entry name" value="Ada-like_dom_sf"/>
</dbReference>
<evidence type="ECO:0000313" key="10">
    <source>
        <dbReference type="Proteomes" id="UP001272052"/>
    </source>
</evidence>
<evidence type="ECO:0000256" key="3">
    <source>
        <dbReference type="ARBA" id="ARBA00022763"/>
    </source>
</evidence>
<dbReference type="SUPFAM" id="SSF55945">
    <property type="entry name" value="TATA-box binding protein-like"/>
    <property type="match status" value="1"/>
</dbReference>
<dbReference type="Gene3D" id="3.30.310.20">
    <property type="entry name" value="DNA-3-methyladenine glycosylase AlkA, N-terminal domain"/>
    <property type="match status" value="1"/>
</dbReference>
<dbReference type="InterPro" id="IPR051912">
    <property type="entry name" value="Alkylbase_DNA_Glycosylase/TA"/>
</dbReference>
<keyword evidence="4" id="KW-0805">Transcription regulation</keyword>
<dbReference type="InterPro" id="IPR037046">
    <property type="entry name" value="AlkA_N_sf"/>
</dbReference>
<reference evidence="9 10" key="1">
    <citation type="submission" date="2023-06" db="EMBL/GenBank/DDBJ databases">
        <title>Genome sequence of Methanimicrococcus sp. At1.</title>
        <authorList>
            <person name="Protasov E."/>
            <person name="Platt K."/>
            <person name="Poehlein A."/>
            <person name="Daniel R."/>
            <person name="Brune A."/>
        </authorList>
    </citation>
    <scope>NUCLEOTIDE SEQUENCE [LARGE SCALE GENOMIC DNA]</scope>
    <source>
        <strain evidence="9 10">At1</strain>
    </source>
</reference>
<feature type="domain" description="HTH araC/xylS-type" evidence="8">
    <location>
        <begin position="90"/>
        <end position="188"/>
    </location>
</feature>